<dbReference type="EMBL" id="AUWU02000008">
    <property type="protein sequence ID" value="KAH0570008.1"/>
    <property type="molecule type" value="Genomic_DNA"/>
</dbReference>
<dbReference type="Proteomes" id="UP000018208">
    <property type="component" value="Unassembled WGS sequence"/>
</dbReference>
<dbReference type="EMBL" id="KI546159">
    <property type="protein sequence ID" value="EST42539.1"/>
    <property type="molecule type" value="Genomic_DNA"/>
</dbReference>
<keyword evidence="3" id="KW-1185">Reference proteome</keyword>
<evidence type="ECO:0000313" key="2">
    <source>
        <dbReference type="EMBL" id="KAH0570008.1"/>
    </source>
</evidence>
<name>V6LP87_9EUKA</name>
<reference evidence="2" key="2">
    <citation type="submission" date="2020-12" db="EMBL/GenBank/DDBJ databases">
        <title>New Spironucleus salmonicida genome in near-complete chromosomes.</title>
        <authorList>
            <person name="Xu F."/>
            <person name="Kurt Z."/>
            <person name="Jimenez-Gonzalez A."/>
            <person name="Astvaldsson A."/>
            <person name="Andersson J.O."/>
            <person name="Svard S.G."/>
        </authorList>
    </citation>
    <scope>NUCLEOTIDE SEQUENCE</scope>
    <source>
        <strain evidence="2">ATCC 50377</strain>
    </source>
</reference>
<protein>
    <submittedName>
        <fullName evidence="1">Uncharacterized protein</fullName>
    </submittedName>
</protein>
<evidence type="ECO:0000313" key="3">
    <source>
        <dbReference type="Proteomes" id="UP000018208"/>
    </source>
</evidence>
<sequence length="734" mass="83417">MDNILNEILRPTSQLTLQQATEQLIQMRNQQDFLLLVLNLVQQTNNSEYVCLLLSQIKYFSEILVQNKVTDLQFIVQAQQIAEITQVYNYDLTVESLCSVMKIVPLRQLTTLQMNHITFAAICRRSRVQISSRKIFDSLFDQHYNLLLTKDGFYGLFDALYPFPPPSYYKCLQFVIPYALKNEFQKSDKLLCTILLFADKVSKSTQNIKKDYQSYIQAILQFQPAIKLFAFGNLASNSNTTQNLISIKYLINLNTNFESLEIQNLLDFAISVFRFEFRENQDTNTDFNGYNPLESLLEEDIATIGAACGVFSAICGKLGPMLIQTQLEDKLTKLFLPKIQSTEDFFVENLQVVLMLKVLKGAENQILSQIVESYRAIYSQSAEINTWCCFALGHILQSPKFENKLDFSLQIVQDQINLMSGMRSKLQIAHLSKFLFHRVNLLAQEGKLNLLDSQKLAYELVEFLILIPESNYIYTTVYDIICSINQLYNSSEIDLGNMLIAGFITQKDKIVSLLSVLNEVQLSAENSFLVFEIVAQTIIKLGATFSPSDYHILLNCSAFVGKYLYSYQIDQEFSAQLFQTLIKLLYRFPEFSAELLEAIISVQFQFKFAVNVPTQGQPDSVVLIMMLCAVLSENYTPAMISVDLGCAELPQAWALLILARYYAQDAALGGALLALCRNAPLCDLARWLLRGVPAPVPGADLDGVLVNFHAVDDFCQAHEMLADERLGRLRLRFE</sequence>
<gene>
    <name evidence="1" type="ORF">SS50377_17853</name>
    <name evidence="2" type="ORF">SS50377_27982</name>
</gene>
<dbReference type="VEuPathDB" id="GiardiaDB:SS50377_27982"/>
<reference evidence="1 2" key="1">
    <citation type="journal article" date="2014" name="PLoS Genet.">
        <title>The Genome of Spironucleus salmonicida Highlights a Fish Pathogen Adapted to Fluctuating Environments.</title>
        <authorList>
            <person name="Xu F."/>
            <person name="Jerlstrom-Hultqvist J."/>
            <person name="Einarsson E."/>
            <person name="Astvaldsson A."/>
            <person name="Svard S.G."/>
            <person name="Andersson J.O."/>
        </authorList>
    </citation>
    <scope>NUCLEOTIDE SEQUENCE</scope>
    <source>
        <strain evidence="2">ATCC 50377</strain>
    </source>
</reference>
<evidence type="ECO:0000313" key="1">
    <source>
        <dbReference type="EMBL" id="EST42539.1"/>
    </source>
</evidence>
<organism evidence="1">
    <name type="scientific">Spironucleus salmonicida</name>
    <dbReference type="NCBI Taxonomy" id="348837"/>
    <lineage>
        <taxon>Eukaryota</taxon>
        <taxon>Metamonada</taxon>
        <taxon>Diplomonadida</taxon>
        <taxon>Hexamitidae</taxon>
        <taxon>Hexamitinae</taxon>
        <taxon>Spironucleus</taxon>
    </lineage>
</organism>
<accession>V6LP87</accession>
<proteinExistence type="predicted"/>
<dbReference type="AlphaFoldDB" id="V6LP87"/>